<evidence type="ECO:0000313" key="5">
    <source>
        <dbReference type="EMBL" id="MBB6498821.1"/>
    </source>
</evidence>
<dbReference type="Gene3D" id="1.10.10.60">
    <property type="entry name" value="Homeodomain-like"/>
    <property type="match status" value="1"/>
</dbReference>
<dbReference type="EMBL" id="JACHCC010000002">
    <property type="protein sequence ID" value="MBB6498821.1"/>
    <property type="molecule type" value="Genomic_DNA"/>
</dbReference>
<dbReference type="GO" id="GO:0043565">
    <property type="term" value="F:sequence-specific DNA binding"/>
    <property type="evidence" value="ECO:0007669"/>
    <property type="project" value="InterPro"/>
</dbReference>
<evidence type="ECO:0000259" key="4">
    <source>
        <dbReference type="PROSITE" id="PS01124"/>
    </source>
</evidence>
<dbReference type="Pfam" id="PF12833">
    <property type="entry name" value="HTH_18"/>
    <property type="match status" value="1"/>
</dbReference>
<reference evidence="5 6" key="1">
    <citation type="submission" date="2020-08" db="EMBL/GenBank/DDBJ databases">
        <title>Genomic Encyclopedia of Type Strains, Phase IV (KMG-V): Genome sequencing to study the core and pangenomes of soil and plant-associated prokaryotes.</title>
        <authorList>
            <person name="Whitman W."/>
        </authorList>
    </citation>
    <scope>NUCLEOTIDE SEQUENCE [LARGE SCALE GENOMIC DNA]</scope>
    <source>
        <strain evidence="5 6">M2T3</strain>
    </source>
</reference>
<dbReference type="RefSeq" id="WP_184623283.1">
    <property type="nucleotide sequence ID" value="NZ_JACHCC010000002.1"/>
</dbReference>
<dbReference type="Proteomes" id="UP000521017">
    <property type="component" value="Unassembled WGS sequence"/>
</dbReference>
<name>A0A7X0J389_9SPHI</name>
<comment type="caution">
    <text evidence="5">The sequence shown here is derived from an EMBL/GenBank/DDBJ whole genome shotgun (WGS) entry which is preliminary data.</text>
</comment>
<dbReference type="SMART" id="SM00342">
    <property type="entry name" value="HTH_ARAC"/>
    <property type="match status" value="1"/>
</dbReference>
<evidence type="ECO:0000256" key="1">
    <source>
        <dbReference type="ARBA" id="ARBA00023015"/>
    </source>
</evidence>
<dbReference type="InterPro" id="IPR037923">
    <property type="entry name" value="HTH-like"/>
</dbReference>
<protein>
    <submittedName>
        <fullName evidence="5">AraC-like DNA-binding protein</fullName>
    </submittedName>
</protein>
<dbReference type="PANTHER" id="PTHR43280">
    <property type="entry name" value="ARAC-FAMILY TRANSCRIPTIONAL REGULATOR"/>
    <property type="match status" value="1"/>
</dbReference>
<evidence type="ECO:0000256" key="2">
    <source>
        <dbReference type="ARBA" id="ARBA00023125"/>
    </source>
</evidence>
<organism evidence="5 6">
    <name type="scientific">Pedobacter cryoconitis</name>
    <dbReference type="NCBI Taxonomy" id="188932"/>
    <lineage>
        <taxon>Bacteria</taxon>
        <taxon>Pseudomonadati</taxon>
        <taxon>Bacteroidota</taxon>
        <taxon>Sphingobacteriia</taxon>
        <taxon>Sphingobacteriales</taxon>
        <taxon>Sphingobacteriaceae</taxon>
        <taxon>Pedobacter</taxon>
    </lineage>
</organism>
<proteinExistence type="predicted"/>
<dbReference type="SUPFAM" id="SSF51215">
    <property type="entry name" value="Regulatory protein AraC"/>
    <property type="match status" value="1"/>
</dbReference>
<keyword evidence="3" id="KW-0804">Transcription</keyword>
<keyword evidence="2 5" id="KW-0238">DNA-binding</keyword>
<dbReference type="PANTHER" id="PTHR43280:SF32">
    <property type="entry name" value="TRANSCRIPTIONAL REGULATORY PROTEIN"/>
    <property type="match status" value="1"/>
</dbReference>
<sequence>MPHSSKIKEIRNVEEFKKFYLQDSHYSTCPECNQLEYAQGNGFLEIVALEDLKKLHNKHIGLQTRRKFYSIILLAEGEVEEVIGHQKYKFGPQSMYFISENQLHSTESWSEDLKGIVCMFDADYFLLCIKHQITLNQFPFFQLDKVPYLNLSDREAQMMQHLFWKLKSERCQKKTFNDDLLVRMFLNIILLEAERIYQQKITGESFNLSRKEQLVARFQLLVNQHFMEKKQVNAYAGLLHVHPHYLNDVVKEVSGFPASYFIQKQLLQEAKSRLIQTNSTVSMIAMDLNFTDDSYFGRFFKKLTGFTPLQYRKAHQHQK</sequence>
<dbReference type="AlphaFoldDB" id="A0A7X0J389"/>
<evidence type="ECO:0000256" key="3">
    <source>
        <dbReference type="ARBA" id="ARBA00023163"/>
    </source>
</evidence>
<feature type="domain" description="HTH araC/xylS-type" evidence="4">
    <location>
        <begin position="216"/>
        <end position="314"/>
    </location>
</feature>
<dbReference type="InterPro" id="IPR018060">
    <property type="entry name" value="HTH_AraC"/>
</dbReference>
<dbReference type="SUPFAM" id="SSF46689">
    <property type="entry name" value="Homeodomain-like"/>
    <property type="match status" value="1"/>
</dbReference>
<dbReference type="GO" id="GO:0003700">
    <property type="term" value="F:DNA-binding transcription factor activity"/>
    <property type="evidence" value="ECO:0007669"/>
    <property type="project" value="InterPro"/>
</dbReference>
<dbReference type="InterPro" id="IPR009057">
    <property type="entry name" value="Homeodomain-like_sf"/>
</dbReference>
<accession>A0A7X0J389</accession>
<dbReference type="PROSITE" id="PS01124">
    <property type="entry name" value="HTH_ARAC_FAMILY_2"/>
    <property type="match status" value="1"/>
</dbReference>
<gene>
    <name evidence="5" type="ORF">HDF25_000958</name>
</gene>
<keyword evidence="1" id="KW-0805">Transcription regulation</keyword>
<evidence type="ECO:0000313" key="6">
    <source>
        <dbReference type="Proteomes" id="UP000521017"/>
    </source>
</evidence>